<evidence type="ECO:0000313" key="13">
    <source>
        <dbReference type="EMBL" id="KAF5362745.1"/>
    </source>
</evidence>
<dbReference type="AlphaFoldDB" id="A0A8H5GDG0"/>
<dbReference type="PROSITE" id="PS01095">
    <property type="entry name" value="GH18_1"/>
    <property type="match status" value="1"/>
</dbReference>
<comment type="caution">
    <text evidence="13">The sequence shown here is derived from an EMBL/GenBank/DDBJ whole genome shotgun (WGS) entry which is preliminary data.</text>
</comment>
<protein>
    <recommendedName>
        <fullName evidence="2">chitinase</fullName>
        <ecNumber evidence="2">3.2.1.14</ecNumber>
    </recommendedName>
</protein>
<dbReference type="EC" id="3.2.1.14" evidence="2"/>
<keyword evidence="5" id="KW-0119">Carbohydrate metabolism</keyword>
<dbReference type="GO" id="GO:0008843">
    <property type="term" value="F:endochitinase activity"/>
    <property type="evidence" value="ECO:0007669"/>
    <property type="project" value="UniProtKB-EC"/>
</dbReference>
<accession>A0A8H5GDG0</accession>
<keyword evidence="14" id="KW-1185">Reference proteome</keyword>
<evidence type="ECO:0000256" key="10">
    <source>
        <dbReference type="SAM" id="MobiDB-lite"/>
    </source>
</evidence>
<dbReference type="Gene3D" id="3.20.20.80">
    <property type="entry name" value="Glycosidases"/>
    <property type="match status" value="1"/>
</dbReference>
<evidence type="ECO:0000256" key="4">
    <source>
        <dbReference type="ARBA" id="ARBA00023024"/>
    </source>
</evidence>
<gene>
    <name evidence="13" type="ORF">D9758_011715</name>
</gene>
<feature type="signal peptide" evidence="11">
    <location>
        <begin position="1"/>
        <end position="22"/>
    </location>
</feature>
<dbReference type="InterPro" id="IPR050542">
    <property type="entry name" value="Glycosyl_Hydrlase18_Chitinase"/>
</dbReference>
<dbReference type="InterPro" id="IPR001223">
    <property type="entry name" value="Glyco_hydro18_cat"/>
</dbReference>
<feature type="compositionally biased region" description="Low complexity" evidence="10">
    <location>
        <begin position="57"/>
        <end position="66"/>
    </location>
</feature>
<dbReference type="CDD" id="cd00598">
    <property type="entry name" value="GH18_chitinase-like"/>
    <property type="match status" value="1"/>
</dbReference>
<comment type="catalytic activity">
    <reaction evidence="1">
        <text>Random endo-hydrolysis of N-acetyl-beta-D-glucosaminide (1-&gt;4)-beta-linkages in chitin and chitodextrins.</text>
        <dbReference type="EC" id="3.2.1.14"/>
    </reaction>
</comment>
<evidence type="ECO:0000256" key="8">
    <source>
        <dbReference type="RuleBase" id="RU000489"/>
    </source>
</evidence>
<proteinExistence type="inferred from homology"/>
<evidence type="ECO:0000256" key="2">
    <source>
        <dbReference type="ARBA" id="ARBA00012729"/>
    </source>
</evidence>
<evidence type="ECO:0000256" key="1">
    <source>
        <dbReference type="ARBA" id="ARBA00000822"/>
    </source>
</evidence>
<keyword evidence="11" id="KW-0732">Signal</keyword>
<keyword evidence="4" id="KW-0146">Chitin degradation</keyword>
<name>A0A8H5GDG0_9AGAR</name>
<feature type="region of interest" description="Disordered" evidence="10">
    <location>
        <begin position="38"/>
        <end position="66"/>
    </location>
</feature>
<keyword evidence="6 8" id="KW-0326">Glycosidase</keyword>
<keyword evidence="3 8" id="KW-0378">Hydrolase</keyword>
<dbReference type="GO" id="GO:0000272">
    <property type="term" value="P:polysaccharide catabolic process"/>
    <property type="evidence" value="ECO:0007669"/>
    <property type="project" value="UniProtKB-KW"/>
</dbReference>
<evidence type="ECO:0000259" key="12">
    <source>
        <dbReference type="PROSITE" id="PS51910"/>
    </source>
</evidence>
<keyword evidence="7" id="KW-0624">Polysaccharide degradation</keyword>
<evidence type="ECO:0000256" key="3">
    <source>
        <dbReference type="ARBA" id="ARBA00022801"/>
    </source>
</evidence>
<dbReference type="EMBL" id="JAACJM010000037">
    <property type="protein sequence ID" value="KAF5362745.1"/>
    <property type="molecule type" value="Genomic_DNA"/>
</dbReference>
<reference evidence="13 14" key="1">
    <citation type="journal article" date="2020" name="ISME J.">
        <title>Uncovering the hidden diversity of litter-decomposition mechanisms in mushroom-forming fungi.</title>
        <authorList>
            <person name="Floudas D."/>
            <person name="Bentzer J."/>
            <person name="Ahren D."/>
            <person name="Johansson T."/>
            <person name="Persson P."/>
            <person name="Tunlid A."/>
        </authorList>
    </citation>
    <scope>NUCLEOTIDE SEQUENCE [LARGE SCALE GENOMIC DNA]</scope>
    <source>
        <strain evidence="13 14">CBS 291.85</strain>
    </source>
</reference>
<sequence>MRNWKFFLAITGTALVFKSAVAIPVTKVLRQDTSHYSREIGTGDVNTSTPAGDQDDSSGTNSSSSSSFKAPYFVLYNDLGPEPAPDPSTIKGWNVLNIAFYLSSGPTDMAQAWKNLDAEKRKSIRQSYQQAGVKLLLSAFGDKDKPIDKDPEQLGQEMADFVIQNDLDGIDVDYEDLDTSTDIAEPWLVTLTKTLRQHLPKEKYLLTHAPQAPWFAEGKLYAQLDKAIGDLIDWYNIQFYNQGQQSYPDCESLFNQADGNTAVYQINKSLQIPLSKLVVGKPGIQSDAHSGYMEPSTLGKCVAQAKGQGWRVMSWQYPHADIKWLQSVKGSTFDGSDPESGPENPGPG</sequence>
<evidence type="ECO:0000313" key="14">
    <source>
        <dbReference type="Proteomes" id="UP000559256"/>
    </source>
</evidence>
<dbReference type="InterPro" id="IPR001579">
    <property type="entry name" value="Glyco_hydro_18_chit_AS"/>
</dbReference>
<dbReference type="PANTHER" id="PTHR45708:SF49">
    <property type="entry name" value="ENDOCHITINASE"/>
    <property type="match status" value="1"/>
</dbReference>
<evidence type="ECO:0000256" key="9">
    <source>
        <dbReference type="RuleBase" id="RU004453"/>
    </source>
</evidence>
<organism evidence="13 14">
    <name type="scientific">Tetrapyrgos nigripes</name>
    <dbReference type="NCBI Taxonomy" id="182062"/>
    <lineage>
        <taxon>Eukaryota</taxon>
        <taxon>Fungi</taxon>
        <taxon>Dikarya</taxon>
        <taxon>Basidiomycota</taxon>
        <taxon>Agaricomycotina</taxon>
        <taxon>Agaricomycetes</taxon>
        <taxon>Agaricomycetidae</taxon>
        <taxon>Agaricales</taxon>
        <taxon>Marasmiineae</taxon>
        <taxon>Marasmiaceae</taxon>
        <taxon>Tetrapyrgos</taxon>
    </lineage>
</organism>
<dbReference type="Proteomes" id="UP000559256">
    <property type="component" value="Unassembled WGS sequence"/>
</dbReference>
<feature type="domain" description="GH18" evidence="12">
    <location>
        <begin position="67"/>
        <end position="335"/>
    </location>
</feature>
<dbReference type="SUPFAM" id="SSF51445">
    <property type="entry name" value="(Trans)glycosidases"/>
    <property type="match status" value="1"/>
</dbReference>
<comment type="similarity">
    <text evidence="9">Belongs to the glycosyl hydrolase 18 family.</text>
</comment>
<dbReference type="PANTHER" id="PTHR45708">
    <property type="entry name" value="ENDOCHITINASE"/>
    <property type="match status" value="1"/>
</dbReference>
<evidence type="ECO:0000256" key="5">
    <source>
        <dbReference type="ARBA" id="ARBA00023277"/>
    </source>
</evidence>
<evidence type="ECO:0000256" key="7">
    <source>
        <dbReference type="ARBA" id="ARBA00023326"/>
    </source>
</evidence>
<feature type="chain" id="PRO_5034930977" description="chitinase" evidence="11">
    <location>
        <begin position="23"/>
        <end position="348"/>
    </location>
</feature>
<evidence type="ECO:0000256" key="6">
    <source>
        <dbReference type="ARBA" id="ARBA00023295"/>
    </source>
</evidence>
<dbReference type="Pfam" id="PF00704">
    <property type="entry name" value="Glyco_hydro_18"/>
    <property type="match status" value="1"/>
</dbReference>
<dbReference type="PROSITE" id="PS51910">
    <property type="entry name" value="GH18_2"/>
    <property type="match status" value="1"/>
</dbReference>
<dbReference type="InterPro" id="IPR017853">
    <property type="entry name" value="GH"/>
</dbReference>
<evidence type="ECO:0000256" key="11">
    <source>
        <dbReference type="SAM" id="SignalP"/>
    </source>
</evidence>
<dbReference type="GO" id="GO:0006032">
    <property type="term" value="P:chitin catabolic process"/>
    <property type="evidence" value="ECO:0007669"/>
    <property type="project" value="UniProtKB-KW"/>
</dbReference>
<dbReference type="OrthoDB" id="3012298at2759"/>